<feature type="domain" description="Ketoreductase" evidence="5">
    <location>
        <begin position="14"/>
        <end position="184"/>
    </location>
</feature>
<reference evidence="7" key="1">
    <citation type="journal article" date="2019" name="Int. J. Syst. Evol. Microbiol.">
        <title>The Global Catalogue of Microorganisms (GCM) 10K type strain sequencing project: providing services to taxonomists for standard genome sequencing and annotation.</title>
        <authorList>
            <consortium name="The Broad Institute Genomics Platform"/>
            <consortium name="The Broad Institute Genome Sequencing Center for Infectious Disease"/>
            <person name="Wu L."/>
            <person name="Ma J."/>
        </authorList>
    </citation>
    <scope>NUCLEOTIDE SEQUENCE [LARGE SCALE GENOMIC DNA]</scope>
    <source>
        <strain evidence="7">JCM 16373</strain>
    </source>
</reference>
<gene>
    <name evidence="6" type="ORF">GCM10009863_23180</name>
</gene>
<organism evidence="6 7">
    <name type="scientific">Streptomyces axinellae</name>
    <dbReference type="NCBI Taxonomy" id="552788"/>
    <lineage>
        <taxon>Bacteria</taxon>
        <taxon>Bacillati</taxon>
        <taxon>Actinomycetota</taxon>
        <taxon>Actinomycetes</taxon>
        <taxon>Kitasatosporales</taxon>
        <taxon>Streptomycetaceae</taxon>
        <taxon>Streptomyces</taxon>
    </lineage>
</organism>
<evidence type="ECO:0000313" key="6">
    <source>
        <dbReference type="EMBL" id="GAA2609061.1"/>
    </source>
</evidence>
<dbReference type="InterPro" id="IPR020904">
    <property type="entry name" value="Sc_DH/Rdtase_CS"/>
</dbReference>
<accession>A0ABP6C9I0</accession>
<sequence>MSTTAGDPAPLPEPVALVTGAAGGIGAAVARTLARQGMAVAAADAAAEPLSSLVKEVTEAGGTARAYVLDVSRSADVEETVSRVEDELGPIGVLANVAGVLRPGPALSLSDEDWTATFAVNTTGVFHVSRAVGKRMAVRRAGAIVTVASNAASVPRSQMAAYGASKAAATSFTKTLGLELAEYGVRCNVVAPGSTDTPMLRGLWHDEAGEQGTLRGDMAAYRVGIPLGKLAAPQDVADAVVFLLSSAASHITMHDLYVDGGAALGR</sequence>
<dbReference type="EC" id="1.3.1.28" evidence="3"/>
<dbReference type="Pfam" id="PF00106">
    <property type="entry name" value="adh_short"/>
    <property type="match status" value="1"/>
</dbReference>
<protein>
    <recommendedName>
        <fullName evidence="3">2,3-dihydro-2,3-dihydroxybenzoate dehydrogenase</fullName>
        <ecNumber evidence="3">1.3.1.28</ecNumber>
    </recommendedName>
</protein>
<dbReference type="InterPro" id="IPR002347">
    <property type="entry name" value="SDR_fam"/>
</dbReference>
<dbReference type="NCBIfam" id="TIGR04316">
    <property type="entry name" value="dhbA_paeA"/>
    <property type="match status" value="1"/>
</dbReference>
<dbReference type="PANTHER" id="PTHR42760">
    <property type="entry name" value="SHORT-CHAIN DEHYDROGENASES/REDUCTASES FAMILY MEMBER"/>
    <property type="match status" value="1"/>
</dbReference>
<dbReference type="Proteomes" id="UP001501447">
    <property type="component" value="Unassembled WGS sequence"/>
</dbReference>
<evidence type="ECO:0000256" key="2">
    <source>
        <dbReference type="ARBA" id="ARBA00023002"/>
    </source>
</evidence>
<dbReference type="PROSITE" id="PS00061">
    <property type="entry name" value="ADH_SHORT"/>
    <property type="match status" value="1"/>
</dbReference>
<evidence type="ECO:0000313" key="7">
    <source>
        <dbReference type="Proteomes" id="UP001501447"/>
    </source>
</evidence>
<dbReference type="EMBL" id="BAAARJ010000006">
    <property type="protein sequence ID" value="GAA2609061.1"/>
    <property type="molecule type" value="Genomic_DNA"/>
</dbReference>
<dbReference type="InterPro" id="IPR003560">
    <property type="entry name" value="DHB_DH"/>
</dbReference>
<evidence type="ECO:0000256" key="4">
    <source>
        <dbReference type="RuleBase" id="RU000363"/>
    </source>
</evidence>
<dbReference type="RefSeq" id="WP_344564886.1">
    <property type="nucleotide sequence ID" value="NZ_BAAARJ010000006.1"/>
</dbReference>
<evidence type="ECO:0000259" key="5">
    <source>
        <dbReference type="SMART" id="SM00822"/>
    </source>
</evidence>
<evidence type="ECO:0000256" key="3">
    <source>
        <dbReference type="NCBIfam" id="TIGR04316"/>
    </source>
</evidence>
<proteinExistence type="inferred from homology"/>
<dbReference type="NCBIfam" id="NF006074">
    <property type="entry name" value="PRK08220.1"/>
    <property type="match status" value="1"/>
</dbReference>
<dbReference type="SMART" id="SM00822">
    <property type="entry name" value="PKS_KR"/>
    <property type="match status" value="1"/>
</dbReference>
<name>A0ABP6C9I0_9ACTN</name>
<dbReference type="PANTHER" id="PTHR42760:SF115">
    <property type="entry name" value="3-OXOACYL-[ACYL-CARRIER-PROTEIN] REDUCTASE FABG"/>
    <property type="match status" value="1"/>
</dbReference>
<dbReference type="InterPro" id="IPR036291">
    <property type="entry name" value="NAD(P)-bd_dom_sf"/>
</dbReference>
<dbReference type="SUPFAM" id="SSF51735">
    <property type="entry name" value="NAD(P)-binding Rossmann-fold domains"/>
    <property type="match status" value="1"/>
</dbReference>
<dbReference type="Gene3D" id="3.40.50.720">
    <property type="entry name" value="NAD(P)-binding Rossmann-like Domain"/>
    <property type="match status" value="1"/>
</dbReference>
<keyword evidence="2" id="KW-0560">Oxidoreductase</keyword>
<keyword evidence="7" id="KW-1185">Reference proteome</keyword>
<dbReference type="PRINTS" id="PR01397">
    <property type="entry name" value="DHBDHDRGNASE"/>
</dbReference>
<dbReference type="InterPro" id="IPR057326">
    <property type="entry name" value="KR_dom"/>
</dbReference>
<evidence type="ECO:0000256" key="1">
    <source>
        <dbReference type="ARBA" id="ARBA00006484"/>
    </source>
</evidence>
<comment type="similarity">
    <text evidence="1 4">Belongs to the short-chain dehydrogenases/reductases (SDR) family.</text>
</comment>
<comment type="caution">
    <text evidence="6">The sequence shown here is derived from an EMBL/GenBank/DDBJ whole genome shotgun (WGS) entry which is preliminary data.</text>
</comment>
<dbReference type="PRINTS" id="PR00080">
    <property type="entry name" value="SDRFAMILY"/>
</dbReference>